<sequence>MIRYEFDEIDRCAQAMNQAIADTQAEVDALRNQLNGFLAGWEGDGNYAYADAKRAWDEADTALREVSAGIAQKVQVVNNAMRDNEGGITKTFRDFTPMA</sequence>
<organism evidence="2 3">
    <name type="scientific">Micromonospora polyrhachis</name>
    <dbReference type="NCBI Taxonomy" id="1282883"/>
    <lineage>
        <taxon>Bacteria</taxon>
        <taxon>Bacillati</taxon>
        <taxon>Actinomycetota</taxon>
        <taxon>Actinomycetes</taxon>
        <taxon>Micromonosporales</taxon>
        <taxon>Micromonosporaceae</taxon>
        <taxon>Micromonospora</taxon>
    </lineage>
</organism>
<dbReference type="InterPro" id="IPR036689">
    <property type="entry name" value="ESAT-6-like_sf"/>
</dbReference>
<keyword evidence="3" id="KW-1185">Reference proteome</keyword>
<protein>
    <recommendedName>
        <fullName evidence="1">ESAT-6-like protein</fullName>
    </recommendedName>
</protein>
<dbReference type="RefSeq" id="WP_184532957.1">
    <property type="nucleotide sequence ID" value="NZ_JACHJW010000001.1"/>
</dbReference>
<dbReference type="Gene3D" id="1.10.287.1060">
    <property type="entry name" value="ESAT-6-like"/>
    <property type="match status" value="1"/>
</dbReference>
<gene>
    <name evidence="2" type="ORF">FHR38_000865</name>
</gene>
<dbReference type="Proteomes" id="UP000578819">
    <property type="component" value="Unassembled WGS sequence"/>
</dbReference>
<comment type="similarity">
    <text evidence="1">Belongs to the WXG100 family.</text>
</comment>
<dbReference type="AlphaFoldDB" id="A0A7W7SMU9"/>
<comment type="caution">
    <text evidence="2">The sequence shown here is derived from an EMBL/GenBank/DDBJ whole genome shotgun (WGS) entry which is preliminary data.</text>
</comment>
<dbReference type="Pfam" id="PF06013">
    <property type="entry name" value="WXG100"/>
    <property type="match status" value="1"/>
</dbReference>
<dbReference type="NCBIfam" id="TIGR03930">
    <property type="entry name" value="WXG100_ESAT6"/>
    <property type="match status" value="1"/>
</dbReference>
<proteinExistence type="inferred from homology"/>
<accession>A0A7W7SMU9</accession>
<name>A0A7W7SMU9_9ACTN</name>
<reference evidence="2 3" key="1">
    <citation type="submission" date="2020-08" db="EMBL/GenBank/DDBJ databases">
        <title>Sequencing the genomes of 1000 actinobacteria strains.</title>
        <authorList>
            <person name="Klenk H.-P."/>
        </authorList>
    </citation>
    <scope>NUCLEOTIDE SEQUENCE [LARGE SCALE GENOMIC DNA]</scope>
    <source>
        <strain evidence="2 3">DSM 45886</strain>
    </source>
</reference>
<dbReference type="SUPFAM" id="SSF140453">
    <property type="entry name" value="EsxAB dimer-like"/>
    <property type="match status" value="1"/>
</dbReference>
<evidence type="ECO:0000256" key="1">
    <source>
        <dbReference type="RuleBase" id="RU362001"/>
    </source>
</evidence>
<dbReference type="InterPro" id="IPR010310">
    <property type="entry name" value="T7SS_ESAT-6-like"/>
</dbReference>
<dbReference type="EMBL" id="JACHJW010000001">
    <property type="protein sequence ID" value="MBB4957132.1"/>
    <property type="molecule type" value="Genomic_DNA"/>
</dbReference>
<evidence type="ECO:0000313" key="3">
    <source>
        <dbReference type="Proteomes" id="UP000578819"/>
    </source>
</evidence>
<evidence type="ECO:0000313" key="2">
    <source>
        <dbReference type="EMBL" id="MBB4957132.1"/>
    </source>
</evidence>